<organism evidence="2 3">
    <name type="scientific">Garicola koreensis</name>
    <dbReference type="NCBI Taxonomy" id="1262554"/>
    <lineage>
        <taxon>Bacteria</taxon>
        <taxon>Bacillati</taxon>
        <taxon>Actinomycetota</taxon>
        <taxon>Actinomycetes</taxon>
        <taxon>Micrococcales</taxon>
        <taxon>Micrococcaceae</taxon>
        <taxon>Garicola</taxon>
    </lineage>
</organism>
<dbReference type="InterPro" id="IPR009577">
    <property type="entry name" value="Sm_multidrug_ex"/>
</dbReference>
<keyword evidence="1" id="KW-0812">Transmembrane</keyword>
<comment type="caution">
    <text evidence="2">The sequence shown here is derived from an EMBL/GenBank/DDBJ whole genome shotgun (WGS) entry which is preliminary data.</text>
</comment>
<feature type="transmembrane region" description="Helical" evidence="1">
    <location>
        <begin position="81"/>
        <end position="105"/>
    </location>
</feature>
<sequence>MIETIGVFAETMTTMTSAQGGLSDPAELLYPEDTWIGQLRLWVDGLPATLQWLGLILISAIPFVESYGGGFIGVIAGMPVWAAIISAVLGNALSVAMLVYGAHWIRTQLLKRRRPKEASERQLKRREKAKRLFDKFGVPGVSLLGPMALPSQFTAPLMASFGANRHLIMLWMSVSIIVWGVGFVLLGIGFLNLIAGAA</sequence>
<dbReference type="EMBL" id="JACIBT010000011">
    <property type="protein sequence ID" value="MBB3668250.1"/>
    <property type="molecule type" value="Genomic_DNA"/>
</dbReference>
<keyword evidence="3" id="KW-1185">Reference proteome</keyword>
<reference evidence="2 3" key="1">
    <citation type="submission" date="2020-08" db="EMBL/GenBank/DDBJ databases">
        <title>Sequencing the genomes of 1000 actinobacteria strains.</title>
        <authorList>
            <person name="Klenk H.-P."/>
        </authorList>
    </citation>
    <scope>NUCLEOTIDE SEQUENCE [LARGE SCALE GENOMIC DNA]</scope>
    <source>
        <strain evidence="2 3">DSM 28238</strain>
    </source>
</reference>
<dbReference type="Proteomes" id="UP000547528">
    <property type="component" value="Unassembled WGS sequence"/>
</dbReference>
<name>A0A7W5TR37_9MICC</name>
<feature type="transmembrane region" description="Helical" evidence="1">
    <location>
        <begin position="52"/>
        <end position="75"/>
    </location>
</feature>
<keyword evidence="1" id="KW-0472">Membrane</keyword>
<evidence type="ECO:0000313" key="2">
    <source>
        <dbReference type="EMBL" id="MBB3668250.1"/>
    </source>
</evidence>
<keyword evidence="1" id="KW-1133">Transmembrane helix</keyword>
<evidence type="ECO:0000256" key="1">
    <source>
        <dbReference type="SAM" id="Phobius"/>
    </source>
</evidence>
<evidence type="ECO:0000313" key="3">
    <source>
        <dbReference type="Proteomes" id="UP000547528"/>
    </source>
</evidence>
<proteinExistence type="predicted"/>
<gene>
    <name evidence="2" type="ORF">FHX47_001879</name>
</gene>
<dbReference type="AlphaFoldDB" id="A0A7W5TR37"/>
<dbReference type="Pfam" id="PF06695">
    <property type="entry name" value="Sm_multidrug_ex"/>
    <property type="match status" value="1"/>
</dbReference>
<accession>A0A7W5TR37</accession>
<dbReference type="RefSeq" id="WP_246328151.1">
    <property type="nucleotide sequence ID" value="NZ_BAABKR010000001.1"/>
</dbReference>
<feature type="transmembrane region" description="Helical" evidence="1">
    <location>
        <begin position="132"/>
        <end position="149"/>
    </location>
</feature>
<protein>
    <submittedName>
        <fullName evidence="2">Putative membrane protein</fullName>
    </submittedName>
</protein>
<feature type="transmembrane region" description="Helical" evidence="1">
    <location>
        <begin position="169"/>
        <end position="195"/>
    </location>
</feature>